<feature type="chain" id="PRO_5040503255" evidence="2">
    <location>
        <begin position="21"/>
        <end position="162"/>
    </location>
</feature>
<evidence type="ECO:0000256" key="1">
    <source>
        <dbReference type="SAM" id="Phobius"/>
    </source>
</evidence>
<comment type="caution">
    <text evidence="3">The sequence shown here is derived from an EMBL/GenBank/DDBJ whole genome shotgun (WGS) entry which is preliminary data.</text>
</comment>
<protein>
    <submittedName>
        <fullName evidence="3">Uncharacterized protein</fullName>
    </submittedName>
</protein>
<proteinExistence type="predicted"/>
<dbReference type="Proteomes" id="UP001153069">
    <property type="component" value="Unassembled WGS sequence"/>
</dbReference>
<keyword evidence="1" id="KW-0472">Membrane</keyword>
<evidence type="ECO:0000313" key="4">
    <source>
        <dbReference type="Proteomes" id="UP001153069"/>
    </source>
</evidence>
<dbReference type="EMBL" id="CAICTM010000691">
    <property type="protein sequence ID" value="CAB9515053.1"/>
    <property type="molecule type" value="Genomic_DNA"/>
</dbReference>
<organism evidence="3 4">
    <name type="scientific">Seminavis robusta</name>
    <dbReference type="NCBI Taxonomy" id="568900"/>
    <lineage>
        <taxon>Eukaryota</taxon>
        <taxon>Sar</taxon>
        <taxon>Stramenopiles</taxon>
        <taxon>Ochrophyta</taxon>
        <taxon>Bacillariophyta</taxon>
        <taxon>Bacillariophyceae</taxon>
        <taxon>Bacillariophycidae</taxon>
        <taxon>Naviculales</taxon>
        <taxon>Naviculaceae</taxon>
        <taxon>Seminavis</taxon>
    </lineage>
</organism>
<sequence length="162" mass="17065">MTALRSVAASFLLSAVSVLSDSVCLILQVHEFSPVMTSILTNCTGTTCSVDFADFPASEGLEMTCSNLTGAIFQTYDESSICSGKTLTAEYITLTAKNIPYCSTQKCDANELKKAKDEVVKGINMVYSDVGIDCSVSVSGAALAQGFMLSLMAVMGLAVYFG</sequence>
<dbReference type="AlphaFoldDB" id="A0A9N8HLL5"/>
<keyword evidence="1" id="KW-0812">Transmembrane</keyword>
<feature type="signal peptide" evidence="2">
    <location>
        <begin position="1"/>
        <end position="20"/>
    </location>
</feature>
<gene>
    <name evidence="3" type="ORF">SEMRO_692_G187970.1</name>
</gene>
<keyword evidence="4" id="KW-1185">Reference proteome</keyword>
<feature type="transmembrane region" description="Helical" evidence="1">
    <location>
        <begin position="142"/>
        <end position="161"/>
    </location>
</feature>
<reference evidence="3" key="1">
    <citation type="submission" date="2020-06" db="EMBL/GenBank/DDBJ databases">
        <authorList>
            <consortium name="Plant Systems Biology data submission"/>
        </authorList>
    </citation>
    <scope>NUCLEOTIDE SEQUENCE</scope>
    <source>
        <strain evidence="3">D6</strain>
    </source>
</reference>
<keyword evidence="2" id="KW-0732">Signal</keyword>
<name>A0A9N8HLL5_9STRA</name>
<evidence type="ECO:0000313" key="3">
    <source>
        <dbReference type="EMBL" id="CAB9515053.1"/>
    </source>
</evidence>
<accession>A0A9N8HLL5</accession>
<evidence type="ECO:0000256" key="2">
    <source>
        <dbReference type="SAM" id="SignalP"/>
    </source>
</evidence>
<keyword evidence="1" id="KW-1133">Transmembrane helix</keyword>